<dbReference type="PANTHER" id="PTHR32248">
    <property type="entry name" value="RNA POLYMERASE SIGMA-54 FACTOR"/>
    <property type="match status" value="1"/>
</dbReference>
<keyword evidence="3 10" id="KW-0240">DNA-directed RNA polymerase</keyword>
<evidence type="ECO:0000259" key="11">
    <source>
        <dbReference type="Pfam" id="PF04552"/>
    </source>
</evidence>
<feature type="domain" description="RNA polymerase sigma factor 54 core-binding" evidence="12">
    <location>
        <begin position="72"/>
        <end position="256"/>
    </location>
</feature>
<evidence type="ECO:0000259" key="12">
    <source>
        <dbReference type="Pfam" id="PF04963"/>
    </source>
</evidence>
<evidence type="ECO:0000256" key="6">
    <source>
        <dbReference type="ARBA" id="ARBA00023015"/>
    </source>
</evidence>
<keyword evidence="7 10" id="KW-0731">Sigma factor</keyword>
<dbReference type="PANTHER" id="PTHR32248:SF4">
    <property type="entry name" value="RNA POLYMERASE SIGMA-54 FACTOR"/>
    <property type="match status" value="1"/>
</dbReference>
<dbReference type="Pfam" id="PF04963">
    <property type="entry name" value="Sigma54_CBD"/>
    <property type="match status" value="1"/>
</dbReference>
<dbReference type="GO" id="GO:0000428">
    <property type="term" value="C:DNA-directed RNA polymerase complex"/>
    <property type="evidence" value="ECO:0007669"/>
    <property type="project" value="UniProtKB-KW"/>
</dbReference>
<keyword evidence="8 10" id="KW-0238">DNA-binding</keyword>
<dbReference type="PROSITE" id="PS00718">
    <property type="entry name" value="SIGMA54_2"/>
    <property type="match status" value="1"/>
</dbReference>
<dbReference type="InterPro" id="IPR007046">
    <property type="entry name" value="RNA_pol_sigma_54_core-bd"/>
</dbReference>
<evidence type="ECO:0000256" key="2">
    <source>
        <dbReference type="ARBA" id="ARBA00019942"/>
    </source>
</evidence>
<evidence type="ECO:0000256" key="7">
    <source>
        <dbReference type="ARBA" id="ARBA00023082"/>
    </source>
</evidence>
<dbReference type="PROSITE" id="PS50044">
    <property type="entry name" value="SIGMA54_3"/>
    <property type="match status" value="1"/>
</dbReference>
<keyword evidence="5 10" id="KW-0548">Nucleotidyltransferase</keyword>
<keyword evidence="6 10" id="KW-0805">Transcription regulation</keyword>
<dbReference type="EMBL" id="JH611172">
    <property type="protein sequence ID" value="EJP73287.1"/>
    <property type="molecule type" value="Genomic_DNA"/>
</dbReference>
<sequence>MAISLIKEFKQKQKISLTPLLKKSIDLLQLSRYELIQKIDQEIEVNPFVEKEIVEEFDFDEKYNESDFDFNLAAVESLKESLIKQVNDLRLNNSRKEIALTLVECIDESGQLIEELEEIEEMLSYKYSIGDINNVLKDVIQTLEPAGIGFRDFKECIKIQINSKKLNQKIKELCQKILTQNGIESLDEIINTFSKSGYSNDDIKKAMYEIKSCDLSPGLNYESTNYIIPDLKIELKEKSFSVNFIDDTFPKIKIDNDLIEKTNTQLKNKPNKELSEKIQDARWLLSSIKKRNETVMQVGELICKKQISFLQDNPLKINPLSNKSLSDELGLHPSTVSRILRSKYIDTPKGIMPLKSLLVSSVSKTRDVTPLQLMQLIESIIENEKKPKSDNKIAIELNKRGFNLARRTITKYRKKLNIASSRNR</sequence>
<evidence type="ECO:0000256" key="8">
    <source>
        <dbReference type="ARBA" id="ARBA00023125"/>
    </source>
</evidence>
<dbReference type="PRINTS" id="PR00045">
    <property type="entry name" value="SIGMA54FCT"/>
</dbReference>
<evidence type="ECO:0000256" key="9">
    <source>
        <dbReference type="ARBA" id="ARBA00023163"/>
    </source>
</evidence>
<dbReference type="Gene3D" id="1.10.10.60">
    <property type="entry name" value="Homeodomain-like"/>
    <property type="match status" value="1"/>
</dbReference>
<dbReference type="GO" id="GO:0016779">
    <property type="term" value="F:nucleotidyltransferase activity"/>
    <property type="evidence" value="ECO:0007669"/>
    <property type="project" value="UniProtKB-KW"/>
</dbReference>
<dbReference type="InterPro" id="IPR038709">
    <property type="entry name" value="RpoN_core-bd_sf"/>
</dbReference>
<evidence type="ECO:0000313" key="13">
    <source>
        <dbReference type="EMBL" id="EJP73287.1"/>
    </source>
</evidence>
<gene>
    <name evidence="13" type="primary">rpoN</name>
    <name evidence="13" type="ORF">NT02SARS_1713</name>
</gene>
<dbReference type="AlphaFoldDB" id="J4V442"/>
<feature type="domain" description="RNA polymerase sigma factor 54 DNA-binding" evidence="11">
    <location>
        <begin position="272"/>
        <end position="424"/>
    </location>
</feature>
<dbReference type="Pfam" id="PF00309">
    <property type="entry name" value="Sigma54_AID"/>
    <property type="match status" value="1"/>
</dbReference>
<evidence type="ECO:0000256" key="1">
    <source>
        <dbReference type="ARBA" id="ARBA00008798"/>
    </source>
</evidence>
<dbReference type="Proteomes" id="UP000010116">
    <property type="component" value="Unassembled WGS sequence"/>
</dbReference>
<dbReference type="Pfam" id="PF04552">
    <property type="entry name" value="Sigma54_DBD"/>
    <property type="match status" value="1"/>
</dbReference>
<dbReference type="NCBIfam" id="TIGR02395">
    <property type="entry name" value="rpoN_sigma"/>
    <property type="match status" value="1"/>
</dbReference>
<evidence type="ECO:0000313" key="14">
    <source>
        <dbReference type="Proteomes" id="UP000010116"/>
    </source>
</evidence>
<protein>
    <recommendedName>
        <fullName evidence="2 10">RNA polymerase sigma-54 factor</fullName>
    </recommendedName>
</protein>
<proteinExistence type="inferred from homology"/>
<dbReference type="HOGENOM" id="CLU_020569_0_1_6"/>
<evidence type="ECO:0000256" key="4">
    <source>
        <dbReference type="ARBA" id="ARBA00022679"/>
    </source>
</evidence>
<dbReference type="GO" id="GO:0001216">
    <property type="term" value="F:DNA-binding transcription activator activity"/>
    <property type="evidence" value="ECO:0007669"/>
    <property type="project" value="InterPro"/>
</dbReference>
<dbReference type="InterPro" id="IPR007634">
    <property type="entry name" value="RNA_pol_sigma_54_DNA-bd"/>
</dbReference>
<evidence type="ECO:0000256" key="5">
    <source>
        <dbReference type="ARBA" id="ARBA00022695"/>
    </source>
</evidence>
<accession>J4V442</accession>
<keyword evidence="4 10" id="KW-0808">Transferase</keyword>
<comment type="similarity">
    <text evidence="1 10">Belongs to the sigma-54 factor family.</text>
</comment>
<dbReference type="Gene3D" id="1.10.10.1330">
    <property type="entry name" value="RNA polymerase sigma-54 factor, core-binding domain"/>
    <property type="match status" value="1"/>
</dbReference>
<evidence type="ECO:0000256" key="3">
    <source>
        <dbReference type="ARBA" id="ARBA00022478"/>
    </source>
</evidence>
<dbReference type="GO" id="GO:0016987">
    <property type="term" value="F:sigma factor activity"/>
    <property type="evidence" value="ECO:0007669"/>
    <property type="project" value="UniProtKB-KW"/>
</dbReference>
<organism evidence="13 14">
    <name type="scientific">SAR86 cluster bacterium SAR86B</name>
    <dbReference type="NCBI Taxonomy" id="1123867"/>
    <lineage>
        <taxon>Bacteria</taxon>
        <taxon>Pseudomonadati</taxon>
        <taxon>Pseudomonadota</taxon>
        <taxon>Gammaproteobacteria</taxon>
        <taxon>SAR86 cluster</taxon>
    </lineage>
</organism>
<keyword evidence="9 10" id="KW-0804">Transcription</keyword>
<dbReference type="PIRSF" id="PIRSF000774">
    <property type="entry name" value="RpoN"/>
    <property type="match status" value="1"/>
</dbReference>
<evidence type="ECO:0000256" key="10">
    <source>
        <dbReference type="PIRNR" id="PIRNR000774"/>
    </source>
</evidence>
<dbReference type="InterPro" id="IPR000394">
    <property type="entry name" value="RNA_pol_sigma_54"/>
</dbReference>
<dbReference type="GO" id="GO:0006352">
    <property type="term" value="P:DNA-templated transcription initiation"/>
    <property type="evidence" value="ECO:0007669"/>
    <property type="project" value="InterPro"/>
</dbReference>
<comment type="function">
    <text evidence="10">Sigma factors are initiation factors that promote the attachment of RNA polymerase to specific initiation sites and are then released.</text>
</comment>
<reference evidence="13 14" key="1">
    <citation type="journal article" date="2012" name="ISME J.">
        <title>Genomic insights to SAR86, an abundant and uncultivated marine bacterial lineage.</title>
        <authorList>
            <person name="Dupont C.L."/>
            <person name="Rusch D.B."/>
            <person name="Yooseph S."/>
            <person name="Lombardo M.J."/>
            <person name="Richter R.A."/>
            <person name="Valas R."/>
            <person name="Novotny M."/>
            <person name="Yee-Greenbaum J."/>
            <person name="Selengut J.D."/>
            <person name="Haft D.H."/>
            <person name="Halpern A.L."/>
            <person name="Lasken R.S."/>
            <person name="Nealson K."/>
            <person name="Friedman R."/>
            <person name="Venter J.C."/>
        </authorList>
    </citation>
    <scope>NUCLEOTIDE SEQUENCE [LARGE SCALE GENOMIC DNA]</scope>
</reference>
<name>J4V442_9GAMM</name>
<dbReference type="GO" id="GO:0003677">
    <property type="term" value="F:DNA binding"/>
    <property type="evidence" value="ECO:0007669"/>
    <property type="project" value="UniProtKB-KW"/>
</dbReference>